<organism evidence="2 3">
    <name type="scientific">Pisolithus microcarpus 441</name>
    <dbReference type="NCBI Taxonomy" id="765257"/>
    <lineage>
        <taxon>Eukaryota</taxon>
        <taxon>Fungi</taxon>
        <taxon>Dikarya</taxon>
        <taxon>Basidiomycota</taxon>
        <taxon>Agaricomycotina</taxon>
        <taxon>Agaricomycetes</taxon>
        <taxon>Agaricomycetidae</taxon>
        <taxon>Boletales</taxon>
        <taxon>Sclerodermatineae</taxon>
        <taxon>Pisolithaceae</taxon>
        <taxon>Pisolithus</taxon>
    </lineage>
</organism>
<gene>
    <name evidence="2" type="ORF">PISMIDRAFT_278885</name>
</gene>
<protein>
    <submittedName>
        <fullName evidence="2">Uncharacterized protein</fullName>
    </submittedName>
</protein>
<accession>A0A0C9Z868</accession>
<feature type="region of interest" description="Disordered" evidence="1">
    <location>
        <begin position="183"/>
        <end position="229"/>
    </location>
</feature>
<evidence type="ECO:0000256" key="1">
    <source>
        <dbReference type="SAM" id="MobiDB-lite"/>
    </source>
</evidence>
<dbReference type="Proteomes" id="UP000054018">
    <property type="component" value="Unassembled WGS sequence"/>
</dbReference>
<reference evidence="2 3" key="1">
    <citation type="submission" date="2014-04" db="EMBL/GenBank/DDBJ databases">
        <authorList>
            <consortium name="DOE Joint Genome Institute"/>
            <person name="Kuo A."/>
            <person name="Kohler A."/>
            <person name="Costa M.D."/>
            <person name="Nagy L.G."/>
            <person name="Floudas D."/>
            <person name="Copeland A."/>
            <person name="Barry K.W."/>
            <person name="Cichocki N."/>
            <person name="Veneault-Fourrey C."/>
            <person name="LaButti K."/>
            <person name="Lindquist E.A."/>
            <person name="Lipzen A."/>
            <person name="Lundell T."/>
            <person name="Morin E."/>
            <person name="Murat C."/>
            <person name="Sun H."/>
            <person name="Tunlid A."/>
            <person name="Henrissat B."/>
            <person name="Grigoriev I.V."/>
            <person name="Hibbett D.S."/>
            <person name="Martin F."/>
            <person name="Nordberg H.P."/>
            <person name="Cantor M.N."/>
            <person name="Hua S.X."/>
        </authorList>
    </citation>
    <scope>NUCLEOTIDE SEQUENCE [LARGE SCALE GENOMIC DNA]</scope>
    <source>
        <strain evidence="2 3">441</strain>
    </source>
</reference>
<reference evidence="3" key="2">
    <citation type="submission" date="2015-01" db="EMBL/GenBank/DDBJ databases">
        <title>Evolutionary Origins and Diversification of the Mycorrhizal Mutualists.</title>
        <authorList>
            <consortium name="DOE Joint Genome Institute"/>
            <consortium name="Mycorrhizal Genomics Consortium"/>
            <person name="Kohler A."/>
            <person name="Kuo A."/>
            <person name="Nagy L.G."/>
            <person name="Floudas D."/>
            <person name="Copeland A."/>
            <person name="Barry K.W."/>
            <person name="Cichocki N."/>
            <person name="Veneault-Fourrey C."/>
            <person name="LaButti K."/>
            <person name="Lindquist E.A."/>
            <person name="Lipzen A."/>
            <person name="Lundell T."/>
            <person name="Morin E."/>
            <person name="Murat C."/>
            <person name="Riley R."/>
            <person name="Ohm R."/>
            <person name="Sun H."/>
            <person name="Tunlid A."/>
            <person name="Henrissat B."/>
            <person name="Grigoriev I.V."/>
            <person name="Hibbett D.S."/>
            <person name="Martin F."/>
        </authorList>
    </citation>
    <scope>NUCLEOTIDE SEQUENCE [LARGE SCALE GENOMIC DNA]</scope>
    <source>
        <strain evidence="3">441</strain>
    </source>
</reference>
<dbReference type="EMBL" id="KN833868">
    <property type="protein sequence ID" value="KIK16043.1"/>
    <property type="molecule type" value="Genomic_DNA"/>
</dbReference>
<evidence type="ECO:0000313" key="2">
    <source>
        <dbReference type="EMBL" id="KIK16043.1"/>
    </source>
</evidence>
<name>A0A0C9Z868_9AGAM</name>
<evidence type="ECO:0000313" key="3">
    <source>
        <dbReference type="Proteomes" id="UP000054018"/>
    </source>
</evidence>
<sequence length="229" mass="25952">MSRWAPVNGMIIIKLFVPATDDTWKVRFPEDITLQRFTSKVLSKLGFHVAISGSCFDGIEYYFRTDDVFRCWVSKHVRRGGRNLPLAAHVIDPPAPSRTHAEDARLSVVARKPVDQGKPGSAGRSIRLFRYRDSLDILLGRISARLVLSYNTPLSTLRCYAPFTHGRASHQYTRAHELISQSYDEPRASVQEAAEVLSKPPVPPTTSHNPYPKRRREPSPVQQQHHRSS</sequence>
<proteinExistence type="predicted"/>
<dbReference type="HOGENOM" id="CLU_1210248_0_0_1"/>
<keyword evidence="3" id="KW-1185">Reference proteome</keyword>
<dbReference type="OrthoDB" id="2667096at2759"/>
<dbReference type="AlphaFoldDB" id="A0A0C9Z868"/>